<dbReference type="Pfam" id="PF07714">
    <property type="entry name" value="PK_Tyr_Ser-Thr"/>
    <property type="match status" value="1"/>
</dbReference>
<evidence type="ECO:0000256" key="12">
    <source>
        <dbReference type="ARBA" id="ARBA00047899"/>
    </source>
</evidence>
<comment type="catalytic activity">
    <reaction evidence="12">
        <text>L-threonyl-[protein] + ATP = O-phospho-L-threonyl-[protein] + ADP + H(+)</text>
        <dbReference type="Rhea" id="RHEA:46608"/>
        <dbReference type="Rhea" id="RHEA-COMP:11060"/>
        <dbReference type="Rhea" id="RHEA-COMP:11605"/>
        <dbReference type="ChEBI" id="CHEBI:15378"/>
        <dbReference type="ChEBI" id="CHEBI:30013"/>
        <dbReference type="ChEBI" id="CHEBI:30616"/>
        <dbReference type="ChEBI" id="CHEBI:61977"/>
        <dbReference type="ChEBI" id="CHEBI:456216"/>
        <dbReference type="EC" id="2.7.11.1"/>
    </reaction>
</comment>
<evidence type="ECO:0000256" key="7">
    <source>
        <dbReference type="ARBA" id="ARBA00022741"/>
    </source>
</evidence>
<sequence length="670" mass="73688">MGLGRKFSTGSLIFAWHAPFPPGSPPPPPPSRPPPLINDTPPSVVEEAADARLAPSSPLLPLPQPPPPPPPLPSRFHMSEVAVGVVLGFGAAILLLIVVCVFMWSTRRKRRMLAGFCEETPPDKSKADQFDYPHQELQQSAVSPANNMVWRPTTPSFSLNTPPSSKKHFSTSVPTSLQCSTSSSSGSQKPFSHAPSGLGLKHSKRMFTYEELTVATDGFSDNNLLGEGGFGQVHKGILSDGREVAVKQLKLGSRQGEREFQSEVNTISHILHKNLVSLVGYCSTGDLRLLVYDYVPNKTLDIHLHGKRGEPLPCNWAPLNWATRMKIALGSAKGLAYLHEDCQPKIIHRDIKAANILLDNSFEAKVSDFGLARFSLDTDTHVSTRVIGTFGYIAPEYAQTGKLTIRSDVFSFGVMLLELITGRRPIARDKGLFCKEDNIVDWARPLLAQAIYHADFDTLVDERLQKNYDFTEMSRMVTCAAACVRHLARLRPKMSEIVQVLEGKLPLDVLKMSETICASVASSDFESIAYTEKFKKLLFENLETSSECSGPTSDFTQQPSASSSELLRVQPHLESSQGDEIETNQNDLTRIFGRGCQTDDESVGTKSAIHKAIHVQQCLHLSPKRTLKDSVIQFPYHPSATRSKFPVKLAAVLEKTKVQCEASDVAAHIA</sequence>
<reference evidence="18" key="1">
    <citation type="submission" date="2023-02" db="EMBL/GenBank/DDBJ databases">
        <title>Genome of toxic invasive species Heracleum sosnowskyi carries increased number of genes despite the absence of recent whole-genome duplications.</title>
        <authorList>
            <person name="Schelkunov M."/>
            <person name="Shtratnikova V."/>
            <person name="Makarenko M."/>
            <person name="Klepikova A."/>
            <person name="Omelchenko D."/>
            <person name="Novikova G."/>
            <person name="Obukhova E."/>
            <person name="Bogdanov V."/>
            <person name="Penin A."/>
            <person name="Logacheva M."/>
        </authorList>
    </citation>
    <scope>NUCLEOTIDE SEQUENCE</scope>
    <source>
        <strain evidence="18">Hsosn_3</strain>
        <tissue evidence="18">Leaf</tissue>
    </source>
</reference>
<feature type="compositionally biased region" description="Low complexity" evidence="15">
    <location>
        <begin position="178"/>
        <end position="192"/>
    </location>
</feature>
<dbReference type="Gene3D" id="3.30.200.20">
    <property type="entry name" value="Phosphorylase Kinase, domain 1"/>
    <property type="match status" value="1"/>
</dbReference>
<keyword evidence="7 14" id="KW-0547">Nucleotide-binding</keyword>
<organism evidence="18 19">
    <name type="scientific">Heracleum sosnowskyi</name>
    <dbReference type="NCBI Taxonomy" id="360622"/>
    <lineage>
        <taxon>Eukaryota</taxon>
        <taxon>Viridiplantae</taxon>
        <taxon>Streptophyta</taxon>
        <taxon>Embryophyta</taxon>
        <taxon>Tracheophyta</taxon>
        <taxon>Spermatophyta</taxon>
        <taxon>Magnoliopsida</taxon>
        <taxon>eudicotyledons</taxon>
        <taxon>Gunneridae</taxon>
        <taxon>Pentapetalae</taxon>
        <taxon>asterids</taxon>
        <taxon>campanulids</taxon>
        <taxon>Apiales</taxon>
        <taxon>Apiaceae</taxon>
        <taxon>Apioideae</taxon>
        <taxon>apioid superclade</taxon>
        <taxon>Tordylieae</taxon>
        <taxon>Tordyliinae</taxon>
        <taxon>Heracleum</taxon>
    </lineage>
</organism>
<evidence type="ECO:0000313" key="19">
    <source>
        <dbReference type="Proteomes" id="UP001237642"/>
    </source>
</evidence>
<feature type="region of interest" description="Disordered" evidence="15">
    <location>
        <begin position="153"/>
        <end position="173"/>
    </location>
</feature>
<dbReference type="PANTHER" id="PTHR47982:SF8">
    <property type="entry name" value="NON-SPECIFIC SERINE_THREONINE PROTEIN KINASE"/>
    <property type="match status" value="1"/>
</dbReference>
<dbReference type="InterPro" id="IPR001245">
    <property type="entry name" value="Ser-Thr/Tyr_kinase_cat_dom"/>
</dbReference>
<feature type="domain" description="Protein kinase" evidence="17">
    <location>
        <begin position="219"/>
        <end position="505"/>
    </location>
</feature>
<evidence type="ECO:0000256" key="2">
    <source>
        <dbReference type="ARBA" id="ARBA00012513"/>
    </source>
</evidence>
<feature type="binding site" evidence="14">
    <location>
        <position position="247"/>
    </location>
    <ligand>
        <name>ATP</name>
        <dbReference type="ChEBI" id="CHEBI:30616"/>
    </ligand>
</feature>
<protein>
    <recommendedName>
        <fullName evidence="2">non-specific serine/threonine protein kinase</fullName>
        <ecNumber evidence="2">2.7.11.1</ecNumber>
    </recommendedName>
</protein>
<evidence type="ECO:0000259" key="17">
    <source>
        <dbReference type="PROSITE" id="PS50011"/>
    </source>
</evidence>
<evidence type="ECO:0000256" key="8">
    <source>
        <dbReference type="ARBA" id="ARBA00022777"/>
    </source>
</evidence>
<dbReference type="EMBL" id="JAUIZM010000011">
    <property type="protein sequence ID" value="KAK1358293.1"/>
    <property type="molecule type" value="Genomic_DNA"/>
</dbReference>
<accession>A0AAD8M3T6</accession>
<dbReference type="EC" id="2.7.11.1" evidence="2"/>
<evidence type="ECO:0000256" key="6">
    <source>
        <dbReference type="ARBA" id="ARBA00022692"/>
    </source>
</evidence>
<dbReference type="InterPro" id="IPR017441">
    <property type="entry name" value="Protein_kinase_ATP_BS"/>
</dbReference>
<feature type="region of interest" description="Disordered" evidence="15">
    <location>
        <begin position="178"/>
        <end position="197"/>
    </location>
</feature>
<keyword evidence="18" id="KW-0675">Receptor</keyword>
<dbReference type="GO" id="GO:0005886">
    <property type="term" value="C:plasma membrane"/>
    <property type="evidence" value="ECO:0007669"/>
    <property type="project" value="UniProtKB-SubCell"/>
</dbReference>
<keyword evidence="8 18" id="KW-0418">Kinase</keyword>
<dbReference type="InterPro" id="IPR008271">
    <property type="entry name" value="Ser/Thr_kinase_AS"/>
</dbReference>
<dbReference type="GO" id="GO:0005524">
    <property type="term" value="F:ATP binding"/>
    <property type="evidence" value="ECO:0007669"/>
    <property type="project" value="UniProtKB-UniRule"/>
</dbReference>
<keyword evidence="4" id="KW-0723">Serine/threonine-protein kinase</keyword>
<dbReference type="FunFam" id="1.10.510.10:FF:000173">
    <property type="entry name" value="proline-rich receptor-like protein kinase PERK8"/>
    <property type="match status" value="1"/>
</dbReference>
<dbReference type="PROSITE" id="PS00107">
    <property type="entry name" value="PROTEIN_KINASE_ATP"/>
    <property type="match status" value="1"/>
</dbReference>
<dbReference type="PROSITE" id="PS50011">
    <property type="entry name" value="PROTEIN_KINASE_DOM"/>
    <property type="match status" value="1"/>
</dbReference>
<dbReference type="AlphaFoldDB" id="A0AAD8M3T6"/>
<dbReference type="SMART" id="SM00220">
    <property type="entry name" value="S_TKc"/>
    <property type="match status" value="1"/>
</dbReference>
<keyword evidence="9 14" id="KW-0067">ATP-binding</keyword>
<comment type="caution">
    <text evidence="18">The sequence shown here is derived from an EMBL/GenBank/DDBJ whole genome shotgun (WGS) entry which is preliminary data.</text>
</comment>
<evidence type="ECO:0000256" key="4">
    <source>
        <dbReference type="ARBA" id="ARBA00022527"/>
    </source>
</evidence>
<dbReference type="Gene3D" id="1.10.510.10">
    <property type="entry name" value="Transferase(Phosphotransferase) domain 1"/>
    <property type="match status" value="1"/>
</dbReference>
<dbReference type="InterPro" id="IPR011009">
    <property type="entry name" value="Kinase-like_dom_sf"/>
</dbReference>
<comment type="subcellular location">
    <subcellularLocation>
        <location evidence="1">Cell membrane</location>
        <topology evidence="1">Single-pass membrane protein</topology>
    </subcellularLocation>
</comment>
<evidence type="ECO:0000256" key="11">
    <source>
        <dbReference type="ARBA" id="ARBA00023136"/>
    </source>
</evidence>
<evidence type="ECO:0000256" key="14">
    <source>
        <dbReference type="PROSITE-ProRule" id="PRU10141"/>
    </source>
</evidence>
<dbReference type="PANTHER" id="PTHR47982">
    <property type="entry name" value="PROLINE-RICH RECEPTOR-LIKE PROTEIN KINASE PERK4"/>
    <property type="match status" value="1"/>
</dbReference>
<keyword evidence="6 16" id="KW-0812">Transmembrane</keyword>
<feature type="transmembrane region" description="Helical" evidence="16">
    <location>
        <begin position="81"/>
        <end position="104"/>
    </location>
</feature>
<keyword evidence="10 16" id="KW-1133">Transmembrane helix</keyword>
<evidence type="ECO:0000256" key="3">
    <source>
        <dbReference type="ARBA" id="ARBA00022475"/>
    </source>
</evidence>
<feature type="region of interest" description="Disordered" evidence="15">
    <location>
        <begin position="18"/>
        <end position="49"/>
    </location>
</feature>
<reference evidence="18" key="2">
    <citation type="submission" date="2023-05" db="EMBL/GenBank/DDBJ databases">
        <authorList>
            <person name="Schelkunov M.I."/>
        </authorList>
    </citation>
    <scope>NUCLEOTIDE SEQUENCE</scope>
    <source>
        <strain evidence="18">Hsosn_3</strain>
        <tissue evidence="18">Leaf</tissue>
    </source>
</reference>
<evidence type="ECO:0000256" key="5">
    <source>
        <dbReference type="ARBA" id="ARBA00022679"/>
    </source>
</evidence>
<evidence type="ECO:0000313" key="18">
    <source>
        <dbReference type="EMBL" id="KAK1358293.1"/>
    </source>
</evidence>
<evidence type="ECO:0000256" key="1">
    <source>
        <dbReference type="ARBA" id="ARBA00004162"/>
    </source>
</evidence>
<feature type="compositionally biased region" description="Polar residues" evidence="15">
    <location>
        <begin position="153"/>
        <end position="164"/>
    </location>
</feature>
<evidence type="ECO:0000256" key="13">
    <source>
        <dbReference type="ARBA" id="ARBA00048679"/>
    </source>
</evidence>
<dbReference type="FunFam" id="3.30.200.20:FF:000162">
    <property type="entry name" value="Adenine nucleotide alpha hydrolase-like domain kinase"/>
    <property type="match status" value="1"/>
</dbReference>
<dbReference type="InterPro" id="IPR000719">
    <property type="entry name" value="Prot_kinase_dom"/>
</dbReference>
<evidence type="ECO:0000256" key="16">
    <source>
        <dbReference type="SAM" id="Phobius"/>
    </source>
</evidence>
<comment type="catalytic activity">
    <reaction evidence="13">
        <text>L-seryl-[protein] + ATP = O-phospho-L-seryl-[protein] + ADP + H(+)</text>
        <dbReference type="Rhea" id="RHEA:17989"/>
        <dbReference type="Rhea" id="RHEA-COMP:9863"/>
        <dbReference type="Rhea" id="RHEA-COMP:11604"/>
        <dbReference type="ChEBI" id="CHEBI:15378"/>
        <dbReference type="ChEBI" id="CHEBI:29999"/>
        <dbReference type="ChEBI" id="CHEBI:30616"/>
        <dbReference type="ChEBI" id="CHEBI:83421"/>
        <dbReference type="ChEBI" id="CHEBI:456216"/>
        <dbReference type="EC" id="2.7.11.1"/>
    </reaction>
</comment>
<feature type="compositionally biased region" description="Pro residues" evidence="15">
    <location>
        <begin position="19"/>
        <end position="36"/>
    </location>
</feature>
<keyword evidence="3" id="KW-1003">Cell membrane</keyword>
<keyword evidence="11 16" id="KW-0472">Membrane</keyword>
<evidence type="ECO:0000256" key="15">
    <source>
        <dbReference type="SAM" id="MobiDB-lite"/>
    </source>
</evidence>
<dbReference type="Proteomes" id="UP001237642">
    <property type="component" value="Unassembled WGS sequence"/>
</dbReference>
<evidence type="ECO:0000256" key="9">
    <source>
        <dbReference type="ARBA" id="ARBA00022840"/>
    </source>
</evidence>
<evidence type="ECO:0000256" key="10">
    <source>
        <dbReference type="ARBA" id="ARBA00022989"/>
    </source>
</evidence>
<dbReference type="SUPFAM" id="SSF56112">
    <property type="entry name" value="Protein kinase-like (PK-like)"/>
    <property type="match status" value="1"/>
</dbReference>
<dbReference type="GO" id="GO:0004674">
    <property type="term" value="F:protein serine/threonine kinase activity"/>
    <property type="evidence" value="ECO:0007669"/>
    <property type="project" value="UniProtKB-KW"/>
</dbReference>
<name>A0AAD8M3T6_9APIA</name>
<proteinExistence type="predicted"/>
<dbReference type="InterPro" id="IPR047117">
    <property type="entry name" value="PERK1-13-like"/>
</dbReference>
<dbReference type="PROSITE" id="PS00108">
    <property type="entry name" value="PROTEIN_KINASE_ST"/>
    <property type="match status" value="1"/>
</dbReference>
<keyword evidence="19" id="KW-1185">Reference proteome</keyword>
<keyword evidence="5" id="KW-0808">Transferase</keyword>
<gene>
    <name evidence="18" type="ORF">POM88_051549</name>
</gene>